<feature type="non-terminal residue" evidence="2">
    <location>
        <position position="1"/>
    </location>
</feature>
<feature type="non-terminal residue" evidence="2">
    <location>
        <position position="72"/>
    </location>
</feature>
<dbReference type="EMBL" id="HACG01041443">
    <property type="protein sequence ID" value="CEK88308.1"/>
    <property type="molecule type" value="Transcribed_RNA"/>
</dbReference>
<gene>
    <name evidence="2" type="primary">ORF164549</name>
</gene>
<proteinExistence type="predicted"/>
<protein>
    <submittedName>
        <fullName evidence="2">Uncharacterized protein</fullName>
    </submittedName>
</protein>
<feature type="transmembrane region" description="Helical" evidence="1">
    <location>
        <begin position="6"/>
        <end position="28"/>
    </location>
</feature>
<accession>A0A0B7B5K5</accession>
<name>A0A0B7B5K5_9EUPU</name>
<organism evidence="2">
    <name type="scientific">Arion vulgaris</name>
    <dbReference type="NCBI Taxonomy" id="1028688"/>
    <lineage>
        <taxon>Eukaryota</taxon>
        <taxon>Metazoa</taxon>
        <taxon>Spiralia</taxon>
        <taxon>Lophotrochozoa</taxon>
        <taxon>Mollusca</taxon>
        <taxon>Gastropoda</taxon>
        <taxon>Heterobranchia</taxon>
        <taxon>Euthyneura</taxon>
        <taxon>Panpulmonata</taxon>
        <taxon>Eupulmonata</taxon>
        <taxon>Stylommatophora</taxon>
        <taxon>Helicina</taxon>
        <taxon>Arionoidea</taxon>
        <taxon>Arionidae</taxon>
        <taxon>Arion</taxon>
    </lineage>
</organism>
<keyword evidence="1" id="KW-0812">Transmembrane</keyword>
<evidence type="ECO:0000256" key="1">
    <source>
        <dbReference type="SAM" id="Phobius"/>
    </source>
</evidence>
<sequence>NSLSILSYWLTFLFCILNYKLHSINTIFWRHKERHDTLIQTLLDGTVKELRARGEPRHKWEGNIKRWTNYSL</sequence>
<evidence type="ECO:0000313" key="2">
    <source>
        <dbReference type="EMBL" id="CEK88308.1"/>
    </source>
</evidence>
<keyword evidence="1" id="KW-1133">Transmembrane helix</keyword>
<keyword evidence="1" id="KW-0472">Membrane</keyword>
<dbReference type="AlphaFoldDB" id="A0A0B7B5K5"/>
<reference evidence="2" key="1">
    <citation type="submission" date="2014-12" db="EMBL/GenBank/DDBJ databases">
        <title>Insight into the proteome of Arion vulgaris.</title>
        <authorList>
            <person name="Aradska J."/>
            <person name="Bulat T."/>
            <person name="Smidak R."/>
            <person name="Sarate P."/>
            <person name="Gangsoo J."/>
            <person name="Sialana F."/>
            <person name="Bilban M."/>
            <person name="Lubec G."/>
        </authorList>
    </citation>
    <scope>NUCLEOTIDE SEQUENCE</scope>
    <source>
        <tissue evidence="2">Skin</tissue>
    </source>
</reference>